<dbReference type="EMBL" id="JAHOEF010000002">
    <property type="protein sequence ID" value="MBV3381721.1"/>
    <property type="molecule type" value="Genomic_DNA"/>
</dbReference>
<evidence type="ECO:0000256" key="2">
    <source>
        <dbReference type="ARBA" id="ARBA00004815"/>
    </source>
</evidence>
<organism evidence="13 15">
    <name type="scientific">Catenibacterium mitsuokai</name>
    <dbReference type="NCBI Taxonomy" id="100886"/>
    <lineage>
        <taxon>Bacteria</taxon>
        <taxon>Bacillati</taxon>
        <taxon>Bacillota</taxon>
        <taxon>Erysipelotrichia</taxon>
        <taxon>Erysipelotrichales</taxon>
        <taxon>Coprobacillaceae</taxon>
        <taxon>Catenibacterium</taxon>
    </lineage>
</organism>
<dbReference type="Proteomes" id="UP001197492">
    <property type="component" value="Unassembled WGS sequence"/>
</dbReference>
<keyword evidence="16" id="KW-1185">Reference proteome</keyword>
<dbReference type="PANTHER" id="PTHR30053:SF12">
    <property type="entry name" value="ELONGATION FACTOR P (EF-P) FAMILY PROTEIN"/>
    <property type="match status" value="1"/>
</dbReference>
<evidence type="ECO:0000256" key="7">
    <source>
        <dbReference type="ARBA" id="ARBA00025469"/>
    </source>
</evidence>
<comment type="subcellular location">
    <subcellularLocation>
        <location evidence="1 8">Cytoplasm</location>
    </subcellularLocation>
</comment>
<reference evidence="13 16" key="1">
    <citation type="submission" date="2021-06" db="EMBL/GenBank/DDBJ databases">
        <title>Collection of gut derived symbiotic bacterial strains cultured from healthy donors.</title>
        <authorList>
            <person name="Lin H."/>
            <person name="Littmann E."/>
            <person name="Pamer E.G."/>
        </authorList>
    </citation>
    <scope>NUCLEOTIDE SEQUENCE</scope>
    <source>
        <strain evidence="14 16">MSK.21.70</strain>
        <strain evidence="13">MSK.21.82</strain>
    </source>
</reference>
<feature type="domain" description="Translation elongation factor P/YeiP central" evidence="12">
    <location>
        <begin position="67"/>
        <end position="121"/>
    </location>
</feature>
<evidence type="ECO:0000256" key="10">
    <source>
        <dbReference type="RuleBase" id="RU004389"/>
    </source>
</evidence>
<keyword evidence="5 8" id="KW-0251">Elongation factor</keyword>
<dbReference type="RefSeq" id="WP_217746852.1">
    <property type="nucleotide sequence ID" value="NZ_JAHOEB010000002.1"/>
</dbReference>
<dbReference type="InterPro" id="IPR011768">
    <property type="entry name" value="Transl_elongation_fac_P"/>
</dbReference>
<dbReference type="Pfam" id="PF08207">
    <property type="entry name" value="EFP_N"/>
    <property type="match status" value="1"/>
</dbReference>
<proteinExistence type="inferred from homology"/>
<evidence type="ECO:0000256" key="6">
    <source>
        <dbReference type="ARBA" id="ARBA00022917"/>
    </source>
</evidence>
<dbReference type="SMART" id="SM00841">
    <property type="entry name" value="Elong-fact-P_C"/>
    <property type="match status" value="1"/>
</dbReference>
<dbReference type="PROSITE" id="PS01275">
    <property type="entry name" value="EFP"/>
    <property type="match status" value="1"/>
</dbReference>
<evidence type="ECO:0000256" key="8">
    <source>
        <dbReference type="HAMAP-Rule" id="MF_00141"/>
    </source>
</evidence>
<evidence type="ECO:0000256" key="3">
    <source>
        <dbReference type="ARBA" id="ARBA00009479"/>
    </source>
</evidence>
<dbReference type="FunFam" id="2.40.50.140:FF:000004">
    <property type="entry name" value="Elongation factor P"/>
    <property type="match status" value="1"/>
</dbReference>
<dbReference type="GO" id="GO:0043043">
    <property type="term" value="P:peptide biosynthetic process"/>
    <property type="evidence" value="ECO:0007669"/>
    <property type="project" value="InterPro"/>
</dbReference>
<feature type="domain" description="Elongation factor P C-terminal" evidence="11">
    <location>
        <begin position="129"/>
        <end position="184"/>
    </location>
</feature>
<dbReference type="SMART" id="SM01185">
    <property type="entry name" value="EFP"/>
    <property type="match status" value="1"/>
</dbReference>
<evidence type="ECO:0000259" key="11">
    <source>
        <dbReference type="SMART" id="SM00841"/>
    </source>
</evidence>
<dbReference type="InterPro" id="IPR015365">
    <property type="entry name" value="Elong-fact-P_C"/>
</dbReference>
<name>A0AAW4MNY5_9FIRM</name>
<dbReference type="InterPro" id="IPR013852">
    <property type="entry name" value="Transl_elong_P/YeiP_CS"/>
</dbReference>
<evidence type="ECO:0000313" key="13">
    <source>
        <dbReference type="EMBL" id="MBV3381721.1"/>
    </source>
</evidence>
<dbReference type="Proteomes" id="UP001196408">
    <property type="component" value="Unassembled WGS sequence"/>
</dbReference>
<dbReference type="InterPro" id="IPR001059">
    <property type="entry name" value="Transl_elong_P/YeiP_cen"/>
</dbReference>
<dbReference type="HAMAP" id="MF_00141">
    <property type="entry name" value="EF_P"/>
    <property type="match status" value="1"/>
</dbReference>
<evidence type="ECO:0000313" key="15">
    <source>
        <dbReference type="Proteomes" id="UP001196408"/>
    </source>
</evidence>
<evidence type="ECO:0000256" key="5">
    <source>
        <dbReference type="ARBA" id="ARBA00022768"/>
    </source>
</evidence>
<evidence type="ECO:0000259" key="12">
    <source>
        <dbReference type="SMART" id="SM01185"/>
    </source>
</evidence>
<comment type="caution">
    <text evidence="13">The sequence shown here is derived from an EMBL/GenBank/DDBJ whole genome shotgun (WGS) entry which is preliminary data.</text>
</comment>
<dbReference type="CDD" id="cd04470">
    <property type="entry name" value="S1_EF-P_repeat_1"/>
    <property type="match status" value="1"/>
</dbReference>
<dbReference type="Pfam" id="PF01132">
    <property type="entry name" value="EFP"/>
    <property type="match status" value="1"/>
</dbReference>
<evidence type="ECO:0000313" key="14">
    <source>
        <dbReference type="EMBL" id="MBV3391744.1"/>
    </source>
</evidence>
<evidence type="ECO:0000256" key="1">
    <source>
        <dbReference type="ARBA" id="ARBA00004496"/>
    </source>
</evidence>
<comment type="pathway">
    <text evidence="2 8">Protein biosynthesis; polypeptide chain elongation.</text>
</comment>
<dbReference type="InterPro" id="IPR020599">
    <property type="entry name" value="Transl_elong_fac_P/YeiP"/>
</dbReference>
<keyword evidence="6 8" id="KW-0648">Protein biosynthesis</keyword>
<dbReference type="FunFam" id="2.30.30.30:FF:000003">
    <property type="entry name" value="Elongation factor P"/>
    <property type="match status" value="1"/>
</dbReference>
<dbReference type="PANTHER" id="PTHR30053">
    <property type="entry name" value="ELONGATION FACTOR P"/>
    <property type="match status" value="1"/>
</dbReference>
<dbReference type="Pfam" id="PF09285">
    <property type="entry name" value="Elong-fact-P_C"/>
    <property type="match status" value="1"/>
</dbReference>
<evidence type="ECO:0000313" key="16">
    <source>
        <dbReference type="Proteomes" id="UP001197492"/>
    </source>
</evidence>
<evidence type="ECO:0000256" key="4">
    <source>
        <dbReference type="ARBA" id="ARBA00022490"/>
    </source>
</evidence>
<evidence type="ECO:0000256" key="9">
    <source>
        <dbReference type="NCBIfam" id="TIGR00038"/>
    </source>
</evidence>
<dbReference type="EMBL" id="JAHOEL010000002">
    <property type="protein sequence ID" value="MBV3391744.1"/>
    <property type="molecule type" value="Genomic_DNA"/>
</dbReference>
<protein>
    <recommendedName>
        <fullName evidence="8 9">Elongation factor P</fullName>
        <shortName evidence="8">EF-P</shortName>
    </recommendedName>
</protein>
<dbReference type="CDD" id="cd05794">
    <property type="entry name" value="S1_EF-P_repeat_2"/>
    <property type="match status" value="1"/>
</dbReference>
<dbReference type="FunFam" id="2.40.50.140:FF:000009">
    <property type="entry name" value="Elongation factor P"/>
    <property type="match status" value="1"/>
</dbReference>
<dbReference type="AlphaFoldDB" id="A0AAW4MNY5"/>
<dbReference type="InterPro" id="IPR013185">
    <property type="entry name" value="Transl_elong_KOW-like"/>
</dbReference>
<accession>A0AAW4MNY5</accession>
<dbReference type="GO" id="GO:0005829">
    <property type="term" value="C:cytosol"/>
    <property type="evidence" value="ECO:0007669"/>
    <property type="project" value="UniProtKB-ARBA"/>
</dbReference>
<dbReference type="GeneID" id="301323360"/>
<dbReference type="NCBIfam" id="NF001810">
    <property type="entry name" value="PRK00529.1"/>
    <property type="match status" value="1"/>
</dbReference>
<keyword evidence="4 8" id="KW-0963">Cytoplasm</keyword>
<comment type="function">
    <text evidence="7 8">Involved in peptide bond synthesis. Stimulates efficient translation and peptide-bond synthesis on native or reconstituted 70S ribosomes in vitro. Probably functions indirectly by altering the affinity of the ribosome for aminoacyl-tRNA, thus increasing their reactivity as acceptors for peptidyl transferase.</text>
</comment>
<sequence>MINATDLRPGVTFEYDGNLYVCLDYSHNKTARAAANIRVKMKNMRTGTTTEMTFGSNAKVKKAQVEKSKMQYLYDNGGMLVFMDNETYDQVEIPADRLEWEINFMKPSDNVEVTSYEGEILGVALPVNVPFKIIETEAAVKGDTATGATKYATIETGYQIKVPLFIEEGEVVVVNTVEGKYTGRA</sequence>
<comment type="similarity">
    <text evidence="3 8 10">Belongs to the elongation factor P family.</text>
</comment>
<dbReference type="NCBIfam" id="TIGR00038">
    <property type="entry name" value="efp"/>
    <property type="match status" value="1"/>
</dbReference>
<dbReference type="PIRSF" id="PIRSF005901">
    <property type="entry name" value="EF-P"/>
    <property type="match status" value="1"/>
</dbReference>
<dbReference type="GO" id="GO:0003746">
    <property type="term" value="F:translation elongation factor activity"/>
    <property type="evidence" value="ECO:0007669"/>
    <property type="project" value="UniProtKB-UniRule"/>
</dbReference>
<gene>
    <name evidence="8 13" type="primary">efp</name>
    <name evidence="13" type="ORF">KSV97_00445</name>
    <name evidence="14" type="ORF">KSW06_00450</name>
</gene>